<gene>
    <name evidence="2" type="ORF">R77591_01653</name>
</gene>
<evidence type="ECO:0000313" key="2">
    <source>
        <dbReference type="EMBL" id="CAJ0682076.1"/>
    </source>
</evidence>
<comment type="caution">
    <text evidence="2">The sequence shown here is derived from an EMBL/GenBank/DDBJ whole genome shotgun (WGS) entry which is preliminary data.</text>
</comment>
<accession>A0AAD2AKB7</accession>
<sequence length="278" mass="27350">MVAAAIGVGAAAGLAGSAMQAGAASGAADTQAAAANRSADMQQAQWQQTQQNLRPFLDFGTSAINPLRSAMGYDANWNLDPNNILNQTFKAPTAEEAAATPGYQFTLDQGLKSVQNSAAARGLGTSGAALKGASSYATGLANSTYNDVFNRALQTFNTNYGSAANRVNRLNTIVGSGQNAAATNGSLGAQAMNSIGDSLMGAANVSAAGRVGSAGAFANGLNGIGGNALLYGMMQNNAGGGSGFSGAGSLTGLGSGNTFAGYGGSSSSGSVPLTFGFQ</sequence>
<proteinExistence type="predicted"/>
<dbReference type="AlphaFoldDB" id="A0AAD2AKB7"/>
<name>A0AAD2AKB7_9RALS</name>
<organism evidence="2 3">
    <name type="scientific">Ralstonia mannitolilytica</name>
    <dbReference type="NCBI Taxonomy" id="105219"/>
    <lineage>
        <taxon>Bacteria</taxon>
        <taxon>Pseudomonadati</taxon>
        <taxon>Pseudomonadota</taxon>
        <taxon>Betaproteobacteria</taxon>
        <taxon>Burkholderiales</taxon>
        <taxon>Burkholderiaceae</taxon>
        <taxon>Ralstonia</taxon>
    </lineage>
</organism>
<feature type="signal peptide" evidence="1">
    <location>
        <begin position="1"/>
        <end position="23"/>
    </location>
</feature>
<dbReference type="EMBL" id="CATVXE010000006">
    <property type="protein sequence ID" value="CAJ0682076.1"/>
    <property type="molecule type" value="Genomic_DNA"/>
</dbReference>
<dbReference type="RefSeq" id="WP_222328823.1">
    <property type="nucleotide sequence ID" value="NZ_CATVXE010000006.1"/>
</dbReference>
<feature type="chain" id="PRO_5042009464" description="DNA transfer protein p32" evidence="1">
    <location>
        <begin position="24"/>
        <end position="278"/>
    </location>
</feature>
<reference evidence="2" key="1">
    <citation type="submission" date="2023-07" db="EMBL/GenBank/DDBJ databases">
        <authorList>
            <person name="Peeters C."/>
        </authorList>
    </citation>
    <scope>NUCLEOTIDE SEQUENCE</scope>
    <source>
        <strain evidence="2">R-77591</strain>
    </source>
</reference>
<evidence type="ECO:0000313" key="3">
    <source>
        <dbReference type="Proteomes" id="UP001190002"/>
    </source>
</evidence>
<keyword evidence="1" id="KW-0732">Signal</keyword>
<dbReference type="Proteomes" id="UP001190002">
    <property type="component" value="Unassembled WGS sequence"/>
</dbReference>
<evidence type="ECO:0008006" key="4">
    <source>
        <dbReference type="Google" id="ProtNLM"/>
    </source>
</evidence>
<evidence type="ECO:0000256" key="1">
    <source>
        <dbReference type="SAM" id="SignalP"/>
    </source>
</evidence>
<protein>
    <recommendedName>
        <fullName evidence="4">DNA transfer protein p32</fullName>
    </recommendedName>
</protein>